<evidence type="ECO:0000313" key="2">
    <source>
        <dbReference type="EMBL" id="GCE63746.1"/>
    </source>
</evidence>
<dbReference type="EMBL" id="BIMN01000003">
    <property type="protein sequence ID" value="GCE63746.1"/>
    <property type="molecule type" value="Genomic_DNA"/>
</dbReference>
<sequence>MNKLKVAGSAATITVAAATTGGILGTQDQEHTLSPEVKSYLEEWSKEKPPTEDSDNSEVVSITKLHGKEGAVAIIASSTENPGPGNIPGALNNHPRDDWKRIWGEDKTITKNPIATENQNSMDQPFWAGHSGGVTIYAVEKWIPDMVNWCIKFEKGQYKDPEGSSWNLEYATPKDLYKEICVGRKSTLNNEYKLGVGEIEKIKKWNYKRLKTNEKNK</sequence>
<evidence type="ECO:0000313" key="3">
    <source>
        <dbReference type="Proteomes" id="UP000324831"/>
    </source>
</evidence>
<dbReference type="AlphaFoldDB" id="A0A478FTS3"/>
<name>A0A478FTS3_9MOLU</name>
<feature type="region of interest" description="Disordered" evidence="1">
    <location>
        <begin position="77"/>
        <end position="97"/>
    </location>
</feature>
<evidence type="ECO:0000256" key="1">
    <source>
        <dbReference type="SAM" id="MobiDB-lite"/>
    </source>
</evidence>
<dbReference type="Proteomes" id="UP000324831">
    <property type="component" value="Unassembled WGS sequence"/>
</dbReference>
<protein>
    <submittedName>
        <fullName evidence="2">Uncharacterized protein</fullName>
    </submittedName>
</protein>
<reference evidence="2 3" key="1">
    <citation type="submission" date="2019-01" db="EMBL/GenBank/DDBJ databases">
        <title>Draft genome sequences of Candidatus Mycoplasma haemohominis SWG34-3 identified from a patient with pyrexia, anemia and liver dysfunction.</title>
        <authorList>
            <person name="Sekizuka T."/>
            <person name="Hattori N."/>
            <person name="Katano H."/>
            <person name="Takuma T."/>
            <person name="Ito T."/>
            <person name="Arai N."/>
            <person name="Yanai R."/>
            <person name="Ishii S."/>
            <person name="Miura Y."/>
            <person name="Tokunaga T."/>
            <person name="Watanabe H."/>
            <person name="Nomura N."/>
            <person name="Eguchi J."/>
            <person name="Arai T."/>
            <person name="Hasegawa H."/>
            <person name="Nakamaki T."/>
            <person name="Wakita T."/>
            <person name="Niki Y."/>
            <person name="Kuroda M."/>
        </authorList>
    </citation>
    <scope>NUCLEOTIDE SEQUENCE [LARGE SCALE GENOMIC DNA]</scope>
    <source>
        <strain evidence="2">SWG34-3</strain>
    </source>
</reference>
<proteinExistence type="predicted"/>
<organism evidence="2 3">
    <name type="scientific">Candidatus Mycoplasma haematohominis</name>
    <dbReference type="NCBI Taxonomy" id="1494318"/>
    <lineage>
        <taxon>Bacteria</taxon>
        <taxon>Bacillati</taxon>
        <taxon>Mycoplasmatota</taxon>
        <taxon>Mollicutes</taxon>
        <taxon>Mycoplasmataceae</taxon>
        <taxon>Mycoplasma</taxon>
    </lineage>
</organism>
<accession>A0A478FTS3</accession>
<gene>
    <name evidence="2" type="ORF">MHSWG343_07460</name>
</gene>
<comment type="caution">
    <text evidence="2">The sequence shown here is derived from an EMBL/GenBank/DDBJ whole genome shotgun (WGS) entry which is preliminary data.</text>
</comment>